<evidence type="ECO:0008006" key="10">
    <source>
        <dbReference type="Google" id="ProtNLM"/>
    </source>
</evidence>
<evidence type="ECO:0000256" key="3">
    <source>
        <dbReference type="ARBA" id="ARBA00023015"/>
    </source>
</evidence>
<feature type="domain" description="Transcription initiation factor IIA gamma subunit N-terminal" evidence="6">
    <location>
        <begin position="38"/>
        <end position="79"/>
    </location>
</feature>
<dbReference type="EMBL" id="LVLJ01003787">
    <property type="protein sequence ID" value="OAE19756.1"/>
    <property type="molecule type" value="Genomic_DNA"/>
</dbReference>
<dbReference type="Proteomes" id="UP000077202">
    <property type="component" value="Unassembled WGS sequence"/>
</dbReference>
<dbReference type="InterPro" id="IPR015871">
    <property type="entry name" value="TFIIA_gsu_C"/>
</dbReference>
<evidence type="ECO:0000259" key="7">
    <source>
        <dbReference type="Pfam" id="PF02751"/>
    </source>
</evidence>
<dbReference type="Pfam" id="PF02268">
    <property type="entry name" value="TFIIA_gamma_N"/>
    <property type="match status" value="1"/>
</dbReference>
<dbReference type="InterPro" id="IPR003194">
    <property type="entry name" value="TFIIA_gsu"/>
</dbReference>
<name>A0A176VIZ2_MARPO</name>
<evidence type="ECO:0000313" key="8">
    <source>
        <dbReference type="EMBL" id="OAE19756.1"/>
    </source>
</evidence>
<dbReference type="Gene3D" id="2.30.18.10">
    <property type="entry name" value="Transcription factor IIA (TFIIA), beta-barrel domain"/>
    <property type="match status" value="1"/>
</dbReference>
<keyword evidence="5" id="KW-0539">Nucleus</keyword>
<evidence type="ECO:0000256" key="4">
    <source>
        <dbReference type="ARBA" id="ARBA00023163"/>
    </source>
</evidence>
<dbReference type="SUPFAM" id="SSF50784">
    <property type="entry name" value="Transcription factor IIA (TFIIA), beta-barrel domain"/>
    <property type="match status" value="1"/>
</dbReference>
<dbReference type="GO" id="GO:0005672">
    <property type="term" value="C:transcription factor TFIIA complex"/>
    <property type="evidence" value="ECO:0007669"/>
    <property type="project" value="InterPro"/>
</dbReference>
<reference evidence="8" key="1">
    <citation type="submission" date="2016-03" db="EMBL/GenBank/DDBJ databases">
        <title>Mechanisms controlling the formation of the plant cell surface in tip-growing cells are functionally conserved among land plants.</title>
        <authorList>
            <person name="Honkanen S."/>
            <person name="Jones V.A."/>
            <person name="Morieri G."/>
            <person name="Champion C."/>
            <person name="Hetherington A.J."/>
            <person name="Kelly S."/>
            <person name="Saint-Marcoux D."/>
            <person name="Proust H."/>
            <person name="Prescott H."/>
            <person name="Dolan L."/>
        </authorList>
    </citation>
    <scope>NUCLEOTIDE SEQUENCE [LARGE SCALE GENOMIC DNA]</scope>
    <source>
        <tissue evidence="8">Whole gametophyte</tissue>
    </source>
</reference>
<dbReference type="GO" id="GO:0006367">
    <property type="term" value="P:transcription initiation at RNA polymerase II promoter"/>
    <property type="evidence" value="ECO:0007669"/>
    <property type="project" value="InterPro"/>
</dbReference>
<protein>
    <recommendedName>
        <fullName evidence="10">Transcription initiation factor IIA subunit 2</fullName>
    </recommendedName>
</protein>
<accession>A0A176VIZ2</accession>
<dbReference type="PANTHER" id="PTHR10966">
    <property type="entry name" value="TRANSCRIPTION INITIATION FACTOR IIA SUBUNIT 2"/>
    <property type="match status" value="1"/>
</dbReference>
<dbReference type="SUPFAM" id="SSF47396">
    <property type="entry name" value="Transcription factor IIA (TFIIA), alpha-helical domain"/>
    <property type="match status" value="1"/>
</dbReference>
<comment type="similarity">
    <text evidence="2">Belongs to the TFIIA subunit 2 family.</text>
</comment>
<sequence>MESASGSKIVHRREFQLSDICMNDRPREEKHAMSDCCELYRKSSIGVCLIATLEEMIFTGKIDPLLAMKVLMQFDKSMKFITPKKVSTVVQFRGHLQTYRFCDKQWSFFIKKAMVKINRVLIEESARITIFATDAVIN</sequence>
<feature type="domain" description="Transcription initiation factor IIA gamma subunit C-terminal" evidence="7">
    <location>
        <begin position="93"/>
        <end position="130"/>
    </location>
</feature>
<dbReference type="Gene3D" id="1.10.287.190">
    <property type="entry name" value="Transcription factor IIA gamma subunit, alpha-helical domain"/>
    <property type="match status" value="1"/>
</dbReference>
<evidence type="ECO:0000256" key="5">
    <source>
        <dbReference type="ARBA" id="ARBA00023242"/>
    </source>
</evidence>
<dbReference type="CDD" id="cd10014">
    <property type="entry name" value="TFIIA_gamma_C"/>
    <property type="match status" value="1"/>
</dbReference>
<evidence type="ECO:0000256" key="2">
    <source>
        <dbReference type="ARBA" id="ARBA00007675"/>
    </source>
</evidence>
<dbReference type="InterPro" id="IPR009083">
    <property type="entry name" value="TFIIA_a-hlx"/>
</dbReference>
<keyword evidence="3" id="KW-0805">Transcription regulation</keyword>
<evidence type="ECO:0000259" key="6">
    <source>
        <dbReference type="Pfam" id="PF02268"/>
    </source>
</evidence>
<dbReference type="InterPro" id="IPR009088">
    <property type="entry name" value="TFIIA_b-brl"/>
</dbReference>
<keyword evidence="4" id="KW-0804">Transcription</keyword>
<dbReference type="InterPro" id="IPR015872">
    <property type="entry name" value="TFIIA_gsu_N"/>
</dbReference>
<organism evidence="8 9">
    <name type="scientific">Marchantia polymorpha subsp. ruderalis</name>
    <dbReference type="NCBI Taxonomy" id="1480154"/>
    <lineage>
        <taxon>Eukaryota</taxon>
        <taxon>Viridiplantae</taxon>
        <taxon>Streptophyta</taxon>
        <taxon>Embryophyta</taxon>
        <taxon>Marchantiophyta</taxon>
        <taxon>Marchantiopsida</taxon>
        <taxon>Marchantiidae</taxon>
        <taxon>Marchantiales</taxon>
        <taxon>Marchantiaceae</taxon>
        <taxon>Marchantia</taxon>
    </lineage>
</organism>
<comment type="subcellular location">
    <subcellularLocation>
        <location evidence="1">Nucleus</location>
    </subcellularLocation>
</comment>
<keyword evidence="9" id="KW-1185">Reference proteome</keyword>
<evidence type="ECO:0000256" key="1">
    <source>
        <dbReference type="ARBA" id="ARBA00004123"/>
    </source>
</evidence>
<dbReference type="AlphaFoldDB" id="A0A176VIZ2"/>
<dbReference type="CDD" id="cd10145">
    <property type="entry name" value="TFIIA_gamma_N"/>
    <property type="match status" value="1"/>
</dbReference>
<gene>
    <name evidence="8" type="ORF">AXG93_2958s1320</name>
</gene>
<comment type="caution">
    <text evidence="8">The sequence shown here is derived from an EMBL/GenBank/DDBJ whole genome shotgun (WGS) entry which is preliminary data.</text>
</comment>
<evidence type="ECO:0000313" key="9">
    <source>
        <dbReference type="Proteomes" id="UP000077202"/>
    </source>
</evidence>
<dbReference type="Pfam" id="PF02751">
    <property type="entry name" value="TFIIA_gamma_C"/>
    <property type="match status" value="1"/>
</dbReference>
<proteinExistence type="inferred from homology"/>